<dbReference type="AlphaFoldDB" id="M2UU59"/>
<keyword evidence="2" id="KW-1185">Reference proteome</keyword>
<proteinExistence type="predicted"/>
<dbReference type="EMBL" id="KB445576">
    <property type="protein sequence ID" value="EMD91373.1"/>
    <property type="molecule type" value="Genomic_DNA"/>
</dbReference>
<organism evidence="1 2">
    <name type="scientific">Cochliobolus heterostrophus (strain C5 / ATCC 48332 / race O)</name>
    <name type="common">Southern corn leaf blight fungus</name>
    <name type="synonym">Bipolaris maydis</name>
    <dbReference type="NCBI Taxonomy" id="701091"/>
    <lineage>
        <taxon>Eukaryota</taxon>
        <taxon>Fungi</taxon>
        <taxon>Dikarya</taxon>
        <taxon>Ascomycota</taxon>
        <taxon>Pezizomycotina</taxon>
        <taxon>Dothideomycetes</taxon>
        <taxon>Pleosporomycetidae</taxon>
        <taxon>Pleosporales</taxon>
        <taxon>Pleosporineae</taxon>
        <taxon>Pleosporaceae</taxon>
        <taxon>Bipolaris</taxon>
    </lineage>
</organism>
<evidence type="ECO:0000313" key="1">
    <source>
        <dbReference type="EMBL" id="EMD91373.1"/>
    </source>
</evidence>
<dbReference type="eggNOG" id="ENOG502SXCJ">
    <property type="taxonomic scope" value="Eukaryota"/>
</dbReference>
<dbReference type="Proteomes" id="UP000016936">
    <property type="component" value="Unassembled WGS sequence"/>
</dbReference>
<evidence type="ECO:0000313" key="2">
    <source>
        <dbReference type="Proteomes" id="UP000016936"/>
    </source>
</evidence>
<dbReference type="OMA" id="WAKPESV"/>
<dbReference type="OrthoDB" id="3476937at2759"/>
<accession>M2UU59</accession>
<sequence length="205" mass="23218">MQLYSNRCTDDLSQSQDLARLTRPYTLLITIPTETGSATTTSYWAPPGFQPHHFQLHTTLKPAQIQLVQCHEDHGIVRIAAREPDFASFFRQKLDHLQTSSHDVKMVSKLATNLWCHEMNEGVELHVFSILVFGDESGNLVPEGCSLLWKWAKEQSQYRKSGVWDHRLAQVLVDAEWTAGKDVAILAKGVDEEEYERVAKGAIKS</sequence>
<reference evidence="2" key="2">
    <citation type="journal article" date="2013" name="PLoS Genet.">
        <title>Comparative genome structure, secondary metabolite, and effector coding capacity across Cochliobolus pathogens.</title>
        <authorList>
            <person name="Condon B.J."/>
            <person name="Leng Y."/>
            <person name="Wu D."/>
            <person name="Bushley K.E."/>
            <person name="Ohm R.A."/>
            <person name="Otillar R."/>
            <person name="Martin J."/>
            <person name="Schackwitz W."/>
            <person name="Grimwood J."/>
            <person name="MohdZainudin N."/>
            <person name="Xue C."/>
            <person name="Wang R."/>
            <person name="Manning V.A."/>
            <person name="Dhillon B."/>
            <person name="Tu Z.J."/>
            <person name="Steffenson B.J."/>
            <person name="Salamov A."/>
            <person name="Sun H."/>
            <person name="Lowry S."/>
            <person name="LaButti K."/>
            <person name="Han J."/>
            <person name="Copeland A."/>
            <person name="Lindquist E."/>
            <person name="Barry K."/>
            <person name="Schmutz J."/>
            <person name="Baker S.E."/>
            <person name="Ciuffetti L.M."/>
            <person name="Grigoriev I.V."/>
            <person name="Zhong S."/>
            <person name="Turgeon B.G."/>
        </authorList>
    </citation>
    <scope>NUCLEOTIDE SEQUENCE [LARGE SCALE GENOMIC DNA]</scope>
    <source>
        <strain evidence="2">C5 / ATCC 48332 / race O</strain>
    </source>
</reference>
<reference evidence="1 2" key="1">
    <citation type="journal article" date="2012" name="PLoS Pathog.">
        <title>Diverse lifestyles and strategies of plant pathogenesis encoded in the genomes of eighteen Dothideomycetes fungi.</title>
        <authorList>
            <person name="Ohm R.A."/>
            <person name="Feau N."/>
            <person name="Henrissat B."/>
            <person name="Schoch C.L."/>
            <person name="Horwitz B.A."/>
            <person name="Barry K.W."/>
            <person name="Condon B.J."/>
            <person name="Copeland A.C."/>
            <person name="Dhillon B."/>
            <person name="Glaser F."/>
            <person name="Hesse C.N."/>
            <person name="Kosti I."/>
            <person name="LaButti K."/>
            <person name="Lindquist E.A."/>
            <person name="Lucas S."/>
            <person name="Salamov A.A."/>
            <person name="Bradshaw R.E."/>
            <person name="Ciuffetti L."/>
            <person name="Hamelin R.C."/>
            <person name="Kema G.H.J."/>
            <person name="Lawrence C."/>
            <person name="Scott J.A."/>
            <person name="Spatafora J.W."/>
            <person name="Turgeon B.G."/>
            <person name="de Wit P.J.G.M."/>
            <person name="Zhong S."/>
            <person name="Goodwin S.B."/>
            <person name="Grigoriev I.V."/>
        </authorList>
    </citation>
    <scope>NUCLEOTIDE SEQUENCE [LARGE SCALE GENOMIC DNA]</scope>
    <source>
        <strain evidence="2">C5 / ATCC 48332 / race O</strain>
    </source>
</reference>
<dbReference type="HOGENOM" id="CLU_106851_0_0_1"/>
<name>M2UU59_COCH5</name>
<protein>
    <submittedName>
        <fullName evidence="1">Uncharacterized protein</fullName>
    </submittedName>
</protein>
<gene>
    <name evidence="1" type="ORF">COCHEDRAFT_1102179</name>
</gene>